<keyword evidence="3" id="KW-0238">DNA-binding</keyword>
<dbReference type="PANTHER" id="PTHR33375:SF1">
    <property type="entry name" value="CHROMOSOME-PARTITIONING PROTEIN PARB-RELATED"/>
    <property type="match status" value="1"/>
</dbReference>
<dbReference type="GO" id="GO:0045881">
    <property type="term" value="P:positive regulation of sporulation resulting in formation of a cellular spore"/>
    <property type="evidence" value="ECO:0007669"/>
    <property type="project" value="TreeGrafter"/>
</dbReference>
<protein>
    <submittedName>
        <fullName evidence="7">ParB/RepB/Spo0J family partition protein</fullName>
    </submittedName>
</protein>
<dbReference type="Pfam" id="PF17762">
    <property type="entry name" value="HTH_ParB"/>
    <property type="match status" value="1"/>
</dbReference>
<gene>
    <name evidence="7" type="ORF">EDD55_101182</name>
</gene>
<dbReference type="Proteomes" id="UP000295304">
    <property type="component" value="Unassembled WGS sequence"/>
</dbReference>
<feature type="compositionally biased region" description="Acidic residues" evidence="5">
    <location>
        <begin position="447"/>
        <end position="456"/>
    </location>
</feature>
<keyword evidence="8" id="KW-1185">Reference proteome</keyword>
<evidence type="ECO:0000256" key="2">
    <source>
        <dbReference type="ARBA" id="ARBA00022829"/>
    </source>
</evidence>
<dbReference type="CDD" id="cd16393">
    <property type="entry name" value="SPO0J_N"/>
    <property type="match status" value="1"/>
</dbReference>
<name>A0A4V2UP75_9PROT</name>
<feature type="region of interest" description="Disordered" evidence="5">
    <location>
        <begin position="362"/>
        <end position="391"/>
    </location>
</feature>
<reference evidence="7 8" key="1">
    <citation type="submission" date="2019-03" db="EMBL/GenBank/DDBJ databases">
        <title>Genomic Encyclopedia of Type Strains, Phase IV (KMG-IV): sequencing the most valuable type-strain genomes for metagenomic binning, comparative biology and taxonomic classification.</title>
        <authorList>
            <person name="Goeker M."/>
        </authorList>
    </citation>
    <scope>NUCLEOTIDE SEQUENCE [LARGE SCALE GENOMIC DNA]</scope>
    <source>
        <strain evidence="7 8">DSM 101688</strain>
    </source>
</reference>
<dbReference type="InterPro" id="IPR041468">
    <property type="entry name" value="HTH_ParB/Spo0J"/>
</dbReference>
<dbReference type="EMBL" id="SLZW01000001">
    <property type="protein sequence ID" value="TCS64851.1"/>
    <property type="molecule type" value="Genomic_DNA"/>
</dbReference>
<dbReference type="Pfam" id="PF23552">
    <property type="entry name" value="ParB_C"/>
    <property type="match status" value="1"/>
</dbReference>
<feature type="compositionally biased region" description="Basic and acidic residues" evidence="5">
    <location>
        <begin position="325"/>
        <end position="335"/>
    </location>
</feature>
<dbReference type="Gene3D" id="1.10.10.2830">
    <property type="match status" value="1"/>
</dbReference>
<evidence type="ECO:0000313" key="7">
    <source>
        <dbReference type="EMBL" id="TCS64851.1"/>
    </source>
</evidence>
<dbReference type="Pfam" id="PF02195">
    <property type="entry name" value="ParB_N"/>
    <property type="match status" value="1"/>
</dbReference>
<dbReference type="InterPro" id="IPR004437">
    <property type="entry name" value="ParB/RepB/Spo0J"/>
</dbReference>
<dbReference type="GO" id="GO:0007059">
    <property type="term" value="P:chromosome segregation"/>
    <property type="evidence" value="ECO:0007669"/>
    <property type="project" value="UniProtKB-KW"/>
</dbReference>
<feature type="region of interest" description="Disordered" evidence="5">
    <location>
        <begin position="221"/>
        <end position="248"/>
    </location>
</feature>
<dbReference type="SUPFAM" id="SSF110849">
    <property type="entry name" value="ParB/Sulfiredoxin"/>
    <property type="match status" value="1"/>
</dbReference>
<feature type="region of interest" description="Disordered" evidence="5">
    <location>
        <begin position="325"/>
        <end position="348"/>
    </location>
</feature>
<dbReference type="FunFam" id="1.10.10.2830:FF:000001">
    <property type="entry name" value="Chromosome partitioning protein ParB"/>
    <property type="match status" value="1"/>
</dbReference>
<evidence type="ECO:0000259" key="6">
    <source>
        <dbReference type="SMART" id="SM00470"/>
    </source>
</evidence>
<feature type="compositionally biased region" description="Basic and acidic residues" evidence="5">
    <location>
        <begin position="435"/>
        <end position="446"/>
    </location>
</feature>
<feature type="compositionally biased region" description="Acidic residues" evidence="5">
    <location>
        <begin position="475"/>
        <end position="488"/>
    </location>
</feature>
<proteinExistence type="inferred from homology"/>
<dbReference type="GO" id="GO:0005694">
    <property type="term" value="C:chromosome"/>
    <property type="evidence" value="ECO:0007669"/>
    <property type="project" value="TreeGrafter"/>
</dbReference>
<feature type="domain" description="ParB-like N-terminal" evidence="6">
    <location>
        <begin position="35"/>
        <end position="127"/>
    </location>
</feature>
<feature type="compositionally biased region" description="Acidic residues" evidence="5">
    <location>
        <begin position="507"/>
        <end position="526"/>
    </location>
</feature>
<keyword evidence="2" id="KW-0159">Chromosome partition</keyword>
<dbReference type="PANTHER" id="PTHR33375">
    <property type="entry name" value="CHROMOSOME-PARTITIONING PROTEIN PARB-RELATED"/>
    <property type="match status" value="1"/>
</dbReference>
<dbReference type="GO" id="GO:0003677">
    <property type="term" value="F:DNA binding"/>
    <property type="evidence" value="ECO:0007669"/>
    <property type="project" value="UniProtKB-KW"/>
</dbReference>
<dbReference type="Gene3D" id="3.90.1530.30">
    <property type="match status" value="1"/>
</dbReference>
<feature type="compositionally biased region" description="Basic and acidic residues" evidence="5">
    <location>
        <begin position="221"/>
        <end position="234"/>
    </location>
</feature>
<dbReference type="SUPFAM" id="SSF109709">
    <property type="entry name" value="KorB DNA-binding domain-like"/>
    <property type="match status" value="1"/>
</dbReference>
<comment type="function">
    <text evidence="4">Involved in chromosome partition. Localize to both poles of the predivisional cell following completion of DNA replication. Binds to the DNA origin of replication.</text>
</comment>
<dbReference type="NCBIfam" id="TIGR00180">
    <property type="entry name" value="parB_part"/>
    <property type="match status" value="1"/>
</dbReference>
<dbReference type="FunFam" id="3.90.1530.30:FF:000001">
    <property type="entry name" value="Chromosome partitioning protein ParB"/>
    <property type="match status" value="1"/>
</dbReference>
<evidence type="ECO:0000256" key="1">
    <source>
        <dbReference type="ARBA" id="ARBA00006295"/>
    </source>
</evidence>
<dbReference type="OrthoDB" id="9802051at2"/>
<dbReference type="SMART" id="SM00470">
    <property type="entry name" value="ParB"/>
    <property type="match status" value="1"/>
</dbReference>
<dbReference type="AlphaFoldDB" id="A0A4V2UP75"/>
<dbReference type="InterPro" id="IPR003115">
    <property type="entry name" value="ParB_N"/>
</dbReference>
<evidence type="ECO:0000256" key="3">
    <source>
        <dbReference type="ARBA" id="ARBA00023125"/>
    </source>
</evidence>
<organism evidence="7 8">
    <name type="scientific">Varunaivibrio sulfuroxidans</name>
    <dbReference type="NCBI Taxonomy" id="1773489"/>
    <lineage>
        <taxon>Bacteria</taxon>
        <taxon>Pseudomonadati</taxon>
        <taxon>Pseudomonadota</taxon>
        <taxon>Alphaproteobacteria</taxon>
        <taxon>Rhodospirillales</taxon>
        <taxon>Magnetovibrionaceae</taxon>
        <taxon>Varunaivibrio</taxon>
    </lineage>
</organism>
<sequence>MSEETKRRKLGRGLSSLLGGEKEDFTELDRVRSTKTVPIEFLHPGKYQPRQQMNAEDLEDLARSIREKGVLMPLLVRRDPEAPEEYEIIAGERRWRAAQLAQLHEVPIIIKELSDQETLEVALIENLQRQDLSPLEEAAGYQRLMDEFSHTQEQLAESVGKSRPHIANTMRLLGLPEEVKALLAQGAISAGHARALLGADDPTGLAKNVVKSGLNVRQTERLVKSAASKDERKAPASGKGSKTHAKDSDTLALERDLANLLGLKVEIAFKGDAGALTIHYTSLEQLDDILARLSHGAHGHSAHGHGAHDTGEDIDLDEGIEPLSEHSSEDARVDVPPEADIPPEDTLDDLDSLLENAVGVVDSENGDDSAPTDMDPLGDVGDIEEAPDDIGLGDIENEEDIVVAEDTADPGLGLQEDAPTPETQDDGGSQSWKNAVEEHAESKDSPEDMDDNEDFEAFAQEEAQEPEGGLLENGASDEDKNEDEEDGADAIARAMAEDILNIIPSDTEIEADAENQADEAENDGDEERARKDT</sequence>
<evidence type="ECO:0000256" key="4">
    <source>
        <dbReference type="ARBA" id="ARBA00025472"/>
    </source>
</evidence>
<feature type="compositionally biased region" description="Low complexity" evidence="5">
    <location>
        <begin position="457"/>
        <end position="472"/>
    </location>
</feature>
<evidence type="ECO:0000256" key="5">
    <source>
        <dbReference type="SAM" id="MobiDB-lite"/>
    </source>
</evidence>
<comment type="similarity">
    <text evidence="1">Belongs to the ParB family.</text>
</comment>
<dbReference type="RefSeq" id="WP_132937596.1">
    <property type="nucleotide sequence ID" value="NZ_CP119676.1"/>
</dbReference>
<evidence type="ECO:0000313" key="8">
    <source>
        <dbReference type="Proteomes" id="UP000295304"/>
    </source>
</evidence>
<dbReference type="InterPro" id="IPR036086">
    <property type="entry name" value="ParB/Sulfiredoxin_sf"/>
</dbReference>
<dbReference type="InterPro" id="IPR050336">
    <property type="entry name" value="Chromosome_partition/occlusion"/>
</dbReference>
<dbReference type="InterPro" id="IPR057240">
    <property type="entry name" value="ParB_dimer_C"/>
</dbReference>
<comment type="caution">
    <text evidence="7">The sequence shown here is derived from an EMBL/GenBank/DDBJ whole genome shotgun (WGS) entry which is preliminary data.</text>
</comment>
<accession>A0A4V2UP75</accession>
<feature type="region of interest" description="Disordered" evidence="5">
    <location>
        <begin position="410"/>
        <end position="533"/>
    </location>
</feature>